<evidence type="ECO:0000256" key="2">
    <source>
        <dbReference type="ARBA" id="ARBA00022840"/>
    </source>
</evidence>
<evidence type="ECO:0000313" key="5">
    <source>
        <dbReference type="Proteomes" id="UP000698800"/>
    </source>
</evidence>
<proteinExistence type="inferred from homology"/>
<accession>A0A9P8ICD1</accession>
<sequence length="300" mass="33618">MPLILLSGYPSSGKTHRARQLLDFFDTKIASNSSSPSPDPRIARLKTHHISDQSLGIPRDVYRDSRTEKDARAAEYSAVKRVLGRDDIVVADGPNYIKGFRYQLFCEAKALGTPSCVVHIGTPVTTCREINSRLLASPETDGGYPDDIFENLVFRYEEPNGMTRWDSPLFTVLYNDDAPPLEAIWEAMVGKEGEVKVVKPNAATVLKPAAESNYLYELDKTTQNILTSVLEWQKDHPGEGGGEISVPDVRAQKIEMPASPLSLPQLQRLRRQFIALNRQHTLSQSRIRDLFVDYLNDNFG</sequence>
<keyword evidence="2" id="KW-0067">ATP-binding</keyword>
<dbReference type="SUPFAM" id="SSF52540">
    <property type="entry name" value="P-loop containing nucleoside triphosphate hydrolases"/>
    <property type="match status" value="1"/>
</dbReference>
<dbReference type="Gene3D" id="3.40.50.300">
    <property type="entry name" value="P-loop containing nucleotide triphosphate hydrolases"/>
    <property type="match status" value="1"/>
</dbReference>
<evidence type="ECO:0000313" key="4">
    <source>
        <dbReference type="EMBL" id="KAH0545155.1"/>
    </source>
</evidence>
<comment type="caution">
    <text evidence="4">The sequence shown here is derived from an EMBL/GenBank/DDBJ whole genome shotgun (WGS) entry which is preliminary data.</text>
</comment>
<gene>
    <name evidence="4" type="ORF">FGG08_000767</name>
</gene>
<keyword evidence="1" id="KW-0547">Nucleotide-binding</keyword>
<protein>
    <recommendedName>
        <fullName evidence="6">Chromatin associated protein KTI12</fullName>
    </recommendedName>
</protein>
<keyword evidence="5" id="KW-1185">Reference proteome</keyword>
<comment type="similarity">
    <text evidence="3">Belongs to the KTI12 family.</text>
</comment>
<dbReference type="OrthoDB" id="9972657at2759"/>
<dbReference type="GO" id="GO:0005524">
    <property type="term" value="F:ATP binding"/>
    <property type="evidence" value="ECO:0007669"/>
    <property type="project" value="UniProtKB-KW"/>
</dbReference>
<dbReference type="InterPro" id="IPR013641">
    <property type="entry name" value="KTI12/PSTK"/>
</dbReference>
<reference evidence="4" key="1">
    <citation type="submission" date="2021-03" db="EMBL/GenBank/DDBJ databases">
        <title>Comparative genomics and phylogenomic investigation of the class Geoglossomycetes provide insights into ecological specialization and systematics.</title>
        <authorList>
            <person name="Melie T."/>
            <person name="Pirro S."/>
            <person name="Miller A.N."/>
            <person name="Quandt A."/>
        </authorList>
    </citation>
    <scope>NUCLEOTIDE SEQUENCE</scope>
    <source>
        <strain evidence="4">GBOQ0MN5Z8</strain>
    </source>
</reference>
<dbReference type="Pfam" id="PF08433">
    <property type="entry name" value="KTI12"/>
    <property type="match status" value="1"/>
</dbReference>
<organism evidence="4 5">
    <name type="scientific">Glutinoglossum americanum</name>
    <dbReference type="NCBI Taxonomy" id="1670608"/>
    <lineage>
        <taxon>Eukaryota</taxon>
        <taxon>Fungi</taxon>
        <taxon>Dikarya</taxon>
        <taxon>Ascomycota</taxon>
        <taxon>Pezizomycotina</taxon>
        <taxon>Geoglossomycetes</taxon>
        <taxon>Geoglossales</taxon>
        <taxon>Geoglossaceae</taxon>
        <taxon>Glutinoglossum</taxon>
    </lineage>
</organism>
<dbReference type="Proteomes" id="UP000698800">
    <property type="component" value="Unassembled WGS sequence"/>
</dbReference>
<dbReference type="EMBL" id="JAGHQL010000009">
    <property type="protein sequence ID" value="KAH0545155.1"/>
    <property type="molecule type" value="Genomic_DNA"/>
</dbReference>
<dbReference type="PANTHER" id="PTHR12435">
    <property type="match status" value="1"/>
</dbReference>
<dbReference type="InterPro" id="IPR027417">
    <property type="entry name" value="P-loop_NTPase"/>
</dbReference>
<name>A0A9P8ICD1_9PEZI</name>
<evidence type="ECO:0000256" key="3">
    <source>
        <dbReference type="ARBA" id="ARBA00025768"/>
    </source>
</evidence>
<evidence type="ECO:0000256" key="1">
    <source>
        <dbReference type="ARBA" id="ARBA00022741"/>
    </source>
</evidence>
<evidence type="ECO:0008006" key="6">
    <source>
        <dbReference type="Google" id="ProtNLM"/>
    </source>
</evidence>
<dbReference type="AlphaFoldDB" id="A0A9P8ICD1"/>